<dbReference type="AlphaFoldDB" id="A0AAJ7RCL8"/>
<dbReference type="PANTHER" id="PTHR11567">
    <property type="entry name" value="ACID PHOSPHATASE-RELATED"/>
    <property type="match status" value="1"/>
</dbReference>
<keyword evidence="5" id="KW-0378">Hydrolase</keyword>
<gene>
    <name evidence="9 10 11 12" type="primary">LOC107265012</name>
</gene>
<dbReference type="Proteomes" id="UP000694920">
    <property type="component" value="Unplaced"/>
</dbReference>
<dbReference type="InterPro" id="IPR000560">
    <property type="entry name" value="His_Pase_clade-2"/>
</dbReference>
<dbReference type="KEGG" id="ccin:107265012"/>
<dbReference type="Gene3D" id="3.40.50.1240">
    <property type="entry name" value="Phosphoglycerate mutase-like"/>
    <property type="match status" value="1"/>
</dbReference>
<dbReference type="Pfam" id="PF00328">
    <property type="entry name" value="His_Phos_2"/>
    <property type="match status" value="1"/>
</dbReference>
<sequence length="405" mass="45873">MMLTSNNLLGSRSIILVVSLITTVIAIEPELRLVSVVFRHGDRAPDNNGLEMYPKDPYVNCTFYPMGLGQLTNNGKRREFSLGEVLRLRYSKFLGSTYIPSAIKARSTDYDRTKMSLQLVLSSLYPPEGIQKWNNELPWQPIPFSYVVEEFDNLLVPEECPLYLAEYERVKKTPEVRKKVSVFDDLMKNLTLLTGKKISNSVDLYYLYHTFMAESSMDLTLPDWANDIFPHGDLFDGTVLEYDIISYNTALKRLNGGMLVRKISEDMAASADGSLEKGRKIFLYSGHETNIAAVQQTLGVYLPHVPEYSSAQIFELLELNSTYYVRILYYTGIPSSLKEQTIPGCDVLCPLDTYLELLSDVIPSDKELICKKAKVIDPTQGTSGKNGFFENLIKIITQKIWPSQS</sequence>
<evidence type="ECO:0000313" key="10">
    <source>
        <dbReference type="RefSeq" id="XP_024938424.1"/>
    </source>
</evidence>
<keyword evidence="4" id="KW-0732">Signal</keyword>
<keyword evidence="6" id="KW-1015">Disulfide bond</keyword>
<evidence type="ECO:0000313" key="9">
    <source>
        <dbReference type="RefSeq" id="XP_015589422.1"/>
    </source>
</evidence>
<dbReference type="InterPro" id="IPR033379">
    <property type="entry name" value="Acid_Pase_AS"/>
</dbReference>
<proteinExistence type="inferred from homology"/>
<dbReference type="RefSeq" id="XP_015589422.1">
    <property type="nucleotide sequence ID" value="XM_015733936.1"/>
</dbReference>
<dbReference type="RefSeq" id="XP_024938427.1">
    <property type="nucleotide sequence ID" value="XM_025082659.1"/>
</dbReference>
<dbReference type="SUPFAM" id="SSF53254">
    <property type="entry name" value="Phosphoglycerate mutase-like"/>
    <property type="match status" value="1"/>
</dbReference>
<dbReference type="PROSITE" id="PS00616">
    <property type="entry name" value="HIS_ACID_PHOSPHAT_1"/>
    <property type="match status" value="1"/>
</dbReference>
<evidence type="ECO:0000256" key="1">
    <source>
        <dbReference type="ARBA" id="ARBA00000032"/>
    </source>
</evidence>
<dbReference type="InterPro" id="IPR050645">
    <property type="entry name" value="Histidine_acid_phosphatase"/>
</dbReference>
<evidence type="ECO:0000256" key="6">
    <source>
        <dbReference type="ARBA" id="ARBA00023157"/>
    </source>
</evidence>
<dbReference type="CDD" id="cd07061">
    <property type="entry name" value="HP_HAP_like"/>
    <property type="match status" value="1"/>
</dbReference>
<organism evidence="8 11">
    <name type="scientific">Cephus cinctus</name>
    <name type="common">Wheat stem sawfly</name>
    <dbReference type="NCBI Taxonomy" id="211228"/>
    <lineage>
        <taxon>Eukaryota</taxon>
        <taxon>Metazoa</taxon>
        <taxon>Ecdysozoa</taxon>
        <taxon>Arthropoda</taxon>
        <taxon>Hexapoda</taxon>
        <taxon>Insecta</taxon>
        <taxon>Pterygota</taxon>
        <taxon>Neoptera</taxon>
        <taxon>Endopterygota</taxon>
        <taxon>Hymenoptera</taxon>
        <taxon>Cephoidea</taxon>
        <taxon>Cephidae</taxon>
        <taxon>Cephus</taxon>
    </lineage>
</organism>
<evidence type="ECO:0000256" key="3">
    <source>
        <dbReference type="ARBA" id="ARBA00012646"/>
    </source>
</evidence>
<evidence type="ECO:0000256" key="2">
    <source>
        <dbReference type="ARBA" id="ARBA00005375"/>
    </source>
</evidence>
<comment type="similarity">
    <text evidence="2">Belongs to the histidine acid phosphatase family.</text>
</comment>
<protein>
    <recommendedName>
        <fullName evidence="3">acid phosphatase</fullName>
        <ecNumber evidence="3">3.1.3.2</ecNumber>
    </recommendedName>
</protein>
<name>A0AAJ7RCL8_CEPCN</name>
<dbReference type="GeneID" id="107265012"/>
<reference evidence="9 10" key="1">
    <citation type="submission" date="2025-04" db="UniProtKB">
        <authorList>
            <consortium name="RefSeq"/>
        </authorList>
    </citation>
    <scope>IDENTIFICATION</scope>
</reference>
<dbReference type="GO" id="GO:0003993">
    <property type="term" value="F:acid phosphatase activity"/>
    <property type="evidence" value="ECO:0007669"/>
    <property type="project" value="UniProtKB-EC"/>
</dbReference>
<evidence type="ECO:0000313" key="8">
    <source>
        <dbReference type="Proteomes" id="UP000694920"/>
    </source>
</evidence>
<keyword evidence="8" id="KW-1185">Reference proteome</keyword>
<dbReference type="RefSeq" id="XP_024938426.1">
    <property type="nucleotide sequence ID" value="XM_025082658.1"/>
</dbReference>
<dbReference type="EC" id="3.1.3.2" evidence="3"/>
<evidence type="ECO:0000313" key="12">
    <source>
        <dbReference type="RefSeq" id="XP_024938427.1"/>
    </source>
</evidence>
<evidence type="ECO:0000256" key="5">
    <source>
        <dbReference type="ARBA" id="ARBA00022801"/>
    </source>
</evidence>
<dbReference type="PANTHER" id="PTHR11567:SF211">
    <property type="entry name" value="PROSTATIC ACID PHOSPHATASE"/>
    <property type="match status" value="1"/>
</dbReference>
<evidence type="ECO:0000313" key="11">
    <source>
        <dbReference type="RefSeq" id="XP_024938426.1"/>
    </source>
</evidence>
<evidence type="ECO:0000256" key="7">
    <source>
        <dbReference type="ARBA" id="ARBA00023180"/>
    </source>
</evidence>
<comment type="catalytic activity">
    <reaction evidence="1">
        <text>a phosphate monoester + H2O = an alcohol + phosphate</text>
        <dbReference type="Rhea" id="RHEA:15017"/>
        <dbReference type="ChEBI" id="CHEBI:15377"/>
        <dbReference type="ChEBI" id="CHEBI:30879"/>
        <dbReference type="ChEBI" id="CHEBI:43474"/>
        <dbReference type="ChEBI" id="CHEBI:67140"/>
        <dbReference type="EC" id="3.1.3.2"/>
    </reaction>
</comment>
<keyword evidence="7" id="KW-0325">Glycoprotein</keyword>
<dbReference type="InterPro" id="IPR029033">
    <property type="entry name" value="His_PPase_superfam"/>
</dbReference>
<accession>A0AAJ7RCL8</accession>
<evidence type="ECO:0000256" key="4">
    <source>
        <dbReference type="ARBA" id="ARBA00022729"/>
    </source>
</evidence>
<dbReference type="RefSeq" id="XP_024938424.1">
    <property type="nucleotide sequence ID" value="XM_025082656.1"/>
</dbReference>